<dbReference type="InterPro" id="IPR013320">
    <property type="entry name" value="ConA-like_dom_sf"/>
</dbReference>
<keyword evidence="3" id="KW-0272">Extracellular matrix</keyword>
<dbReference type="Gene3D" id="2.60.120.260">
    <property type="entry name" value="Galactose-binding domain-like"/>
    <property type="match status" value="1"/>
</dbReference>
<feature type="disulfide bond" evidence="10">
    <location>
        <begin position="815"/>
        <end position="827"/>
    </location>
</feature>
<dbReference type="Pfam" id="PF00055">
    <property type="entry name" value="Laminin_N"/>
    <property type="match status" value="1"/>
</dbReference>
<dbReference type="PROSITE" id="PS50027">
    <property type="entry name" value="EGF_LAM_2"/>
    <property type="match status" value="11"/>
</dbReference>
<dbReference type="PROSITE" id="PS50025">
    <property type="entry name" value="LAM_G_DOMAIN"/>
    <property type="match status" value="5"/>
</dbReference>
<feature type="disulfide bond" evidence="10">
    <location>
        <begin position="721"/>
        <end position="733"/>
    </location>
</feature>
<dbReference type="FunFam" id="2.10.25.10:FF:000106">
    <property type="entry name" value="Heparan sulfate proteoglycan 2"/>
    <property type="match status" value="1"/>
</dbReference>
<dbReference type="SUPFAM" id="SSF49899">
    <property type="entry name" value="Concanavalin A-like lectins/glucanases"/>
    <property type="match status" value="5"/>
</dbReference>
<evidence type="ECO:0000256" key="6">
    <source>
        <dbReference type="ARBA" id="ARBA00022869"/>
    </source>
</evidence>
<feature type="disulfide bond" evidence="10">
    <location>
        <begin position="1354"/>
        <end position="1366"/>
    </location>
</feature>
<feature type="chain" id="PRO_5043505090" evidence="12">
    <location>
        <begin position="25"/>
        <end position="3006"/>
    </location>
</feature>
<feature type="domain" description="Laminin EGF-like" evidence="14">
    <location>
        <begin position="380"/>
        <end position="449"/>
    </location>
</feature>
<organism evidence="17 18">
    <name type="scientific">Pocillopora meandrina</name>
    <dbReference type="NCBI Taxonomy" id="46732"/>
    <lineage>
        <taxon>Eukaryota</taxon>
        <taxon>Metazoa</taxon>
        <taxon>Cnidaria</taxon>
        <taxon>Anthozoa</taxon>
        <taxon>Hexacorallia</taxon>
        <taxon>Scleractinia</taxon>
        <taxon>Astrocoeniina</taxon>
        <taxon>Pocilloporidae</taxon>
        <taxon>Pocillopora</taxon>
    </lineage>
</organism>
<feature type="disulfide bond" evidence="10">
    <location>
        <begin position="1306"/>
        <end position="1318"/>
    </location>
</feature>
<dbReference type="GO" id="GO:0005604">
    <property type="term" value="C:basement membrane"/>
    <property type="evidence" value="ECO:0007669"/>
    <property type="project" value="UniProtKB-SubCell"/>
</dbReference>
<comment type="caution">
    <text evidence="17">The sequence shown here is derived from an EMBL/GenBank/DDBJ whole genome shotgun (WGS) entry which is preliminary data.</text>
</comment>
<dbReference type="FunFam" id="2.10.25.10:FF:000082">
    <property type="entry name" value="Laminin subunit alpha 1"/>
    <property type="match status" value="1"/>
</dbReference>
<dbReference type="PROSITE" id="PS01248">
    <property type="entry name" value="EGF_LAM_1"/>
    <property type="match status" value="7"/>
</dbReference>
<evidence type="ECO:0000256" key="12">
    <source>
        <dbReference type="SAM" id="SignalP"/>
    </source>
</evidence>
<dbReference type="GO" id="GO:0009888">
    <property type="term" value="P:tissue development"/>
    <property type="evidence" value="ECO:0007669"/>
    <property type="project" value="TreeGrafter"/>
</dbReference>
<feature type="compositionally biased region" description="Pro residues" evidence="11">
    <location>
        <begin position="2596"/>
        <end position="2606"/>
    </location>
</feature>
<feature type="disulfide bond" evidence="10">
    <location>
        <begin position="1423"/>
        <end position="1432"/>
    </location>
</feature>
<dbReference type="Pfam" id="PF24973">
    <property type="entry name" value="EGF_LMN_ATRN"/>
    <property type="match status" value="2"/>
</dbReference>
<evidence type="ECO:0000259" key="16">
    <source>
        <dbReference type="PROSITE" id="PS51117"/>
    </source>
</evidence>
<reference evidence="17 18" key="1">
    <citation type="submission" date="2022-05" db="EMBL/GenBank/DDBJ databases">
        <authorList>
            <consortium name="Genoscope - CEA"/>
            <person name="William W."/>
        </authorList>
    </citation>
    <scope>NUCLEOTIDE SEQUENCE [LARGE SCALE GENOMIC DNA]</scope>
</reference>
<evidence type="ECO:0000256" key="10">
    <source>
        <dbReference type="PROSITE-ProRule" id="PRU00460"/>
    </source>
</evidence>
<evidence type="ECO:0000256" key="9">
    <source>
        <dbReference type="ARBA" id="ARBA00023292"/>
    </source>
</evidence>
<feature type="disulfide bond" evidence="10">
    <location>
        <begin position="884"/>
        <end position="893"/>
    </location>
</feature>
<keyword evidence="5" id="KW-0677">Repeat</keyword>
<feature type="region of interest" description="Disordered" evidence="11">
    <location>
        <begin position="2593"/>
        <end position="2621"/>
    </location>
</feature>
<dbReference type="InterPro" id="IPR000034">
    <property type="entry name" value="Laminin_IV"/>
</dbReference>
<dbReference type="InterPro" id="IPR050440">
    <property type="entry name" value="Laminin/Netrin_ECM"/>
</dbReference>
<dbReference type="CDD" id="cd00110">
    <property type="entry name" value="LamG"/>
    <property type="match status" value="5"/>
</dbReference>
<feature type="disulfide bond" evidence="10">
    <location>
        <begin position="1374"/>
        <end position="1383"/>
    </location>
</feature>
<protein>
    <submittedName>
        <fullName evidence="17">Uncharacterized protein</fullName>
    </submittedName>
</protein>
<feature type="domain" description="Laminin EGF-like" evidence="14">
    <location>
        <begin position="1154"/>
        <end position="1203"/>
    </location>
</feature>
<dbReference type="PRINTS" id="PR00011">
    <property type="entry name" value="EGFLAMININ"/>
</dbReference>
<feature type="disulfide bond" evidence="10">
    <location>
        <begin position="817"/>
        <end position="834"/>
    </location>
</feature>
<feature type="domain" description="Laminin G" evidence="13">
    <location>
        <begin position="2814"/>
        <end position="3000"/>
    </location>
</feature>
<evidence type="ECO:0000256" key="2">
    <source>
        <dbReference type="ARBA" id="ARBA00022525"/>
    </source>
</evidence>
<dbReference type="Pfam" id="PF02210">
    <property type="entry name" value="Laminin_G_2"/>
    <property type="match status" value="4"/>
</dbReference>
<keyword evidence="8" id="KW-0325">Glycoprotein</keyword>
<dbReference type="InterPro" id="IPR008211">
    <property type="entry name" value="Laminin_N"/>
</dbReference>
<dbReference type="CDD" id="cd00055">
    <property type="entry name" value="EGF_Lam"/>
    <property type="match status" value="15"/>
</dbReference>
<feature type="disulfide bond" evidence="10">
    <location>
        <begin position="787"/>
        <end position="796"/>
    </location>
</feature>
<feature type="domain" description="Laminin G" evidence="13">
    <location>
        <begin position="2620"/>
        <end position="2809"/>
    </location>
</feature>
<dbReference type="SMART" id="SM00180">
    <property type="entry name" value="EGF_Lam"/>
    <property type="match status" value="16"/>
</dbReference>
<dbReference type="SMART" id="SM00181">
    <property type="entry name" value="EGF"/>
    <property type="match status" value="6"/>
</dbReference>
<evidence type="ECO:0000259" key="15">
    <source>
        <dbReference type="PROSITE" id="PS51115"/>
    </source>
</evidence>
<feature type="domain" description="Laminin IV type A" evidence="15">
    <location>
        <begin position="935"/>
        <end position="1118"/>
    </location>
</feature>
<feature type="disulfide bond" evidence="10">
    <location>
        <begin position="863"/>
        <end position="875"/>
    </location>
</feature>
<dbReference type="InterPro" id="IPR008979">
    <property type="entry name" value="Galactose-bd-like_sf"/>
</dbReference>
<feature type="disulfide bond" evidence="10">
    <location>
        <begin position="1173"/>
        <end position="1182"/>
    </location>
</feature>
<accession>A0AAU9VMU2</accession>
<dbReference type="InterPro" id="IPR000742">
    <property type="entry name" value="EGF"/>
</dbReference>
<feature type="disulfide bond" evidence="10">
    <location>
        <begin position="485"/>
        <end position="494"/>
    </location>
</feature>
<dbReference type="SMART" id="SM00136">
    <property type="entry name" value="LamNT"/>
    <property type="match status" value="1"/>
</dbReference>
<feature type="domain" description="Laminin EGF-like" evidence="14">
    <location>
        <begin position="1259"/>
        <end position="1305"/>
    </location>
</feature>
<feature type="domain" description="Laminin EGF-like" evidence="14">
    <location>
        <begin position="769"/>
        <end position="814"/>
    </location>
</feature>
<feature type="domain" description="Laminin EGF-like" evidence="14">
    <location>
        <begin position="1401"/>
        <end position="1449"/>
    </location>
</feature>
<gene>
    <name evidence="17" type="ORF">PMEA_00011084</name>
</gene>
<evidence type="ECO:0000313" key="18">
    <source>
        <dbReference type="Proteomes" id="UP001159428"/>
    </source>
</evidence>
<dbReference type="SUPFAM" id="SSF57196">
    <property type="entry name" value="EGF/Laminin"/>
    <property type="match status" value="12"/>
</dbReference>
<comment type="subcellular location">
    <subcellularLocation>
        <location evidence="1">Secreted</location>
        <location evidence="1">Extracellular space</location>
        <location evidence="1">Extracellular matrix</location>
        <location evidence="1">Basement membrane</location>
    </subcellularLocation>
</comment>
<dbReference type="PANTHER" id="PTHR10574">
    <property type="entry name" value="NETRIN/LAMININ-RELATED"/>
    <property type="match status" value="1"/>
</dbReference>
<feature type="domain" description="Laminin EGF-like" evidence="14">
    <location>
        <begin position="461"/>
        <end position="514"/>
    </location>
</feature>
<dbReference type="PROSITE" id="PS51117">
    <property type="entry name" value="LAMININ_NTER"/>
    <property type="match status" value="1"/>
</dbReference>
<feature type="domain" description="Laminin EGF-like" evidence="14">
    <location>
        <begin position="721"/>
        <end position="768"/>
    </location>
</feature>
<evidence type="ECO:0000256" key="3">
    <source>
        <dbReference type="ARBA" id="ARBA00022530"/>
    </source>
</evidence>
<feature type="signal peptide" evidence="12">
    <location>
        <begin position="1"/>
        <end position="24"/>
    </location>
</feature>
<feature type="disulfide bond" evidence="10">
    <location>
        <begin position="723"/>
        <end position="740"/>
    </location>
</feature>
<dbReference type="FunFam" id="2.10.25.10:FF:000188">
    <property type="entry name" value="Laminin subunit gamma 2"/>
    <property type="match status" value="1"/>
</dbReference>
<dbReference type="Proteomes" id="UP001159428">
    <property type="component" value="Unassembled WGS sequence"/>
</dbReference>
<keyword evidence="9 10" id="KW-0424">Laminin EGF-like domain</keyword>
<dbReference type="InterPro" id="IPR001791">
    <property type="entry name" value="Laminin_G"/>
</dbReference>
<dbReference type="EMBL" id="CALNXJ010000002">
    <property type="protein sequence ID" value="CAH3033352.1"/>
    <property type="molecule type" value="Genomic_DNA"/>
</dbReference>
<evidence type="ECO:0000256" key="11">
    <source>
        <dbReference type="SAM" id="MobiDB-lite"/>
    </source>
</evidence>
<keyword evidence="6" id="KW-0084">Basement membrane</keyword>
<dbReference type="SMART" id="SM00281">
    <property type="entry name" value="LamB"/>
    <property type="match status" value="1"/>
</dbReference>
<feature type="domain" description="Laminin EGF-like" evidence="14">
    <location>
        <begin position="1306"/>
        <end position="1353"/>
    </location>
</feature>
<dbReference type="FunFam" id="2.10.25.10:FF:000069">
    <property type="entry name" value="Laminin subunit alpha 1"/>
    <property type="match status" value="1"/>
</dbReference>
<dbReference type="FunFam" id="2.10.25.10:FF:000209">
    <property type="entry name" value="Laminin subunit alpha 5"/>
    <property type="match status" value="1"/>
</dbReference>
<evidence type="ECO:0000313" key="17">
    <source>
        <dbReference type="EMBL" id="CAH3033352.1"/>
    </source>
</evidence>
<dbReference type="Pfam" id="PF00053">
    <property type="entry name" value="EGF_laminin"/>
    <property type="match status" value="12"/>
</dbReference>
<dbReference type="Pfam" id="PF00052">
    <property type="entry name" value="Laminin_B"/>
    <property type="match status" value="1"/>
</dbReference>
<proteinExistence type="predicted"/>
<name>A0AAU9VMU2_9CNID</name>
<feature type="disulfide bond" evidence="10">
    <location>
        <begin position="1278"/>
        <end position="1287"/>
    </location>
</feature>
<feature type="domain" description="Laminin EGF-like" evidence="14">
    <location>
        <begin position="863"/>
        <end position="913"/>
    </location>
</feature>
<evidence type="ECO:0000256" key="1">
    <source>
        <dbReference type="ARBA" id="ARBA00004302"/>
    </source>
</evidence>
<feature type="domain" description="Laminin EGF-like" evidence="14">
    <location>
        <begin position="815"/>
        <end position="862"/>
    </location>
</feature>
<evidence type="ECO:0000256" key="7">
    <source>
        <dbReference type="ARBA" id="ARBA00023157"/>
    </source>
</evidence>
<feature type="domain" description="Laminin EGF-like" evidence="14">
    <location>
        <begin position="1354"/>
        <end position="1400"/>
    </location>
</feature>
<feature type="disulfide bond" evidence="10">
    <location>
        <begin position="836"/>
        <end position="845"/>
    </location>
</feature>
<dbReference type="InterPro" id="IPR056863">
    <property type="entry name" value="LMN_ATRN_NET-like_EGF"/>
</dbReference>
<dbReference type="InterPro" id="IPR002049">
    <property type="entry name" value="LE_dom"/>
</dbReference>
<feature type="domain" description="Laminin G" evidence="13">
    <location>
        <begin position="2027"/>
        <end position="2209"/>
    </location>
</feature>
<evidence type="ECO:0000256" key="8">
    <source>
        <dbReference type="ARBA" id="ARBA00023180"/>
    </source>
</evidence>
<dbReference type="PANTHER" id="PTHR10574:SF406">
    <property type="entry name" value="LAMININ SUBUNIT ALPHA 5"/>
    <property type="match status" value="1"/>
</dbReference>
<evidence type="ECO:0000256" key="5">
    <source>
        <dbReference type="ARBA" id="ARBA00022737"/>
    </source>
</evidence>
<keyword evidence="18" id="KW-1185">Reference proteome</keyword>
<dbReference type="FunFam" id="2.10.25.10:FF:000011">
    <property type="entry name" value="Cadherin EGF LAG seven-pass G-type receptor"/>
    <property type="match status" value="1"/>
</dbReference>
<evidence type="ECO:0000259" key="14">
    <source>
        <dbReference type="PROSITE" id="PS50027"/>
    </source>
</evidence>
<dbReference type="SUPFAM" id="SSF49785">
    <property type="entry name" value="Galactose-binding domain-like"/>
    <property type="match status" value="1"/>
</dbReference>
<sequence>MAIWLTALISVLFVVIHFAGVTWAANAARNREITANSTCGSPPEIFYSVVERKKSPRYRIKSYCNATDSILSHNASKMVDGKYETWWQSSASIDKVSITIDLRGEYQKYYYVNKLVITFGEYYRPGQLVFYKSSDYGQSYQPWHYFVSTADECQEKFNRPLQSNPVRVDQVLCTVYPTESKDINDVVSLFVVGPRGDVDNPSDKLLEWMNVTNVRLQFMSLFRIFDPLAVKWHHYAVREVEVDAYCVCNGQGNGIDCKFNDTLGENECVCQEGACGIDCGRCCPAYNQYPWKPGNRGPLVADKDAACQLCNCHNHSAVCVYNETVAQMKKSLNIHGNYSGGGVCQNCQDNTEGINCEVCKPFFYRPRNKLQWDKDACRACNCSVAGTKNATLPGVLYLDCLRDENTVPLRPGMEPGSCVCKNNTFGRQCDQCKPGFFNLSTENPTGCQGKAIVYFVCFVECMCHTPGTVNGSNVCEPGASGHCTCKKNVEGKHCMHCKDTYYDLHKDNVYGCTECDCDIGGSYGPVCNKASGQCKCKANVTQRQCNSPKDEFYFPTLHFIRSHGYHISASQEGNKTWSASVDIVQGVNSTGIFTLIFSYTSAVRVTVMISVESTIVAVSLDSCAQKCYQNLSAVLGERSLSGTLVVNVTYPASVVDFKPLEVVAIPQEFYQATLLINSTGPEFLANCSVLDNNMGDGVVKEFCLAQVFSLTVDYLGGALACNCSMTGSVNSTCQKYGGQCHCKPGVTGRTCDQCMAGFYNFTSRGCSACGCVGEDKICDAESGQCTCPPNIVGRTCNQCNYTFWGWNETVGCEACNCSSVGSMNLQCNLTTGICSCKPGVQGEKCTECMNGYKNFSTSGCSPCNCNGNGSLSEVCDKVSQQCPCKNNSAGLLCDRCKNGYFYLTSSNPEGCTNCVCMGISTNCSSTRHYRKKNQVDLNVWKLGSYTDNQNYIEVSQISDDSVPVTMIAANVSTNKTLYWKASANFTDHSLIGAYGGNMSFKLFFKPLVNGTLAVSQPKVILKGIRNISIEHALAAVSADQATARTVTMREIAWVYSDSLLLVSREDFVLVLARAQALFITASFYSAGQGFYLTSLGDVKIDDVSEMVSDAGRAYDVEQCNCGDGYTGLSCERCARGYHRVNVSDDMFLGKCEPCNCNGHTEDCDPATGQCLNCAHNTTGFHCEICLDGFYGNATHGTPGDCKKCPCEEPRTTTALCKAGADGQPECLNCSEGYKGDICGSCQLGFFGEPLMPGGNCSRCQCNNNSDVCNTTTGECLNCQYNTTGFHCERCENGTWGNATAQQCQACVCDGVGAYHNVCNHVTGQCECKPHVTGLNCSRCEPYSYNFTSGGCTPCECNKFGSSSLQCNESGICQCKNHTLGDKCDLCEWGYFGLPNATCQDCNCNDTGSDNHTRCDRTTGQCYCKPGVTSRVCDQCMVQHTNFSGDGCDPCPRCTRLGLQGDLNTTLTILKDAQQKADTVSNLKKLWPELEEVEGLIAEAKKSSAEFDILVKGLLQNITELEKSTPNRTVGELQDMLTRTSQESENLTSIVSRELLQIEELNANTQSSKDNVTALNGTVTEILDQLTKLRDHADSVLGSISGIINKTYETEMQRVDEEVQSVESAHSLAMSAQYNVTSHKNMSENLNKTMLQAQGSYLISNGMFDRMKPQIVTITDRTNEAVALMNQTKNLIDKARNTTDHALELLQIVTGILNSSSQYVSTGHSYYKNTSDLIGGLQADMNTLENSLTAVGPEVSAANQSVLENATKHAANLTALARERQSVFNNTLAHGARAVDAIKTFEEVVVLGNQSLETSQQVNSSLQEIMNRLENLTVVSSDLQTRVASSRDKSETLLNETLDRDINLPGLRANVTSSNRTYMNAVMTGESVDAQYSSLLSSRDLLMQAAEVGSNSHSIVSDSKSATDNFEEAMYRSNPVNDGVPALLNQVDRLEERMQSINQSGERAAVLMNQAFDNVQNASKSLDSVDDTVQESDRLRNITVSLQAQLKQNMTALDEKLRRAREYVAKIRLALNVQGSTVVRYNPTSRLINKTTYTEIRMDFRATRVQGALFYLSDESNSALAVTLEAGSYVRFQYTLGTGPITITNWAVPVRPGHWYTAYATRYKTDGRLTVTDHSRNFSRTYESDSDTISSVIDTDFRLNDLVHIGGLPDGVMVNKSDRYFDGCIDNVVLNQEALNLWEPVEVQGNRSFCSRRPAVQMDTVPGSSFFGIPDGHLKQTMGEFNITGESKMEFEFRTFFETAFLAGVLNGQNYAYGVYLNDSRVVFFFKTYNRTYTVHSNSNSYSNGRWYKVHVVRGLRNTSLAVRPVGPSDSGAVDHVTIMTKTTEYLADGQALLFGGKDPNSAISAPVGSPFAGALRYVNISSPLSGSLMTRPLNNANMNLSLEGVSFKGLLPVVEEGIRFLGNSYAAVETGEAQMKSLEISFKTLSPSGVLVYSAGGEGPWFYLALFHGNIYLVHVTDLEKIVATVSKGETLNDGAYHTVKIEFGPAGSNVYLDGNSLSEVFAKGYVSLNGSLWIGGVDDRTNIPREFPVINAFKGDMRILKVNGKDVNIFSGRSLGVSLAGVSPELNVIPTALPTTPPPTKPPPTCGRSHPPLRNSSREDEARLDGSDYMAFHASAEVLNFTRTRFVISVKFRSLVPNGVLLYAANDLQMPTHFISLELVNGRLVFKYNAGFKTVKVLSTFNNYSDGGYFYTVRLLRINQFGAMLVVSNKDYGNQRQGDDKVPLEINTPFYYGGVPRGINLTHLECHGVGFLGCMGPLEIQDGNFESKTFNPRTDRDERDSNYTFKACYSEIQAQVGFSGDGHIVYDSNYSLPEETNIGIIFRTTTRSGLLLSITNSSGPGSVTLEQLEGQVVLIFNNAHNSSVIRWTDPSIPEDGQYNASFHLCDNKFHRVLVSRNKGIVELRVDDHAPLQGVVPSAFTLNQGKFHIGGVPDGSGYQTHSGLSHKGFTGCVQGLKIDEQAVGLLRLNPSQLHNVQLGCNAPRQA</sequence>
<feature type="domain" description="Laminin G" evidence="13">
    <location>
        <begin position="2222"/>
        <end position="2405"/>
    </location>
</feature>
<feature type="disulfide bond" evidence="10">
    <location>
        <begin position="742"/>
        <end position="751"/>
    </location>
</feature>
<evidence type="ECO:0000256" key="4">
    <source>
        <dbReference type="ARBA" id="ARBA00022729"/>
    </source>
</evidence>
<comment type="caution">
    <text evidence="10">Lacks conserved residue(s) required for the propagation of feature annotation.</text>
</comment>
<feature type="domain" description="Laminin N-terminal" evidence="16">
    <location>
        <begin position="16"/>
        <end position="245"/>
    </location>
</feature>
<keyword evidence="2" id="KW-0964">Secreted</keyword>
<keyword evidence="4 12" id="KW-0732">Signal</keyword>
<feature type="disulfide bond" evidence="10">
    <location>
        <begin position="1308"/>
        <end position="1325"/>
    </location>
</feature>
<dbReference type="FunFam" id="2.10.25.10:FF:000074">
    <property type="entry name" value="Laminin subunit alpha"/>
    <property type="match status" value="1"/>
</dbReference>
<dbReference type="SMART" id="SM00282">
    <property type="entry name" value="LamG"/>
    <property type="match status" value="5"/>
</dbReference>
<dbReference type="Pfam" id="PF00054">
    <property type="entry name" value="Laminin_G_1"/>
    <property type="match status" value="1"/>
</dbReference>
<keyword evidence="7 10" id="KW-1015">Disulfide bond</keyword>
<evidence type="ECO:0000259" key="13">
    <source>
        <dbReference type="PROSITE" id="PS50025"/>
    </source>
</evidence>
<dbReference type="Gene3D" id="2.60.120.200">
    <property type="match status" value="5"/>
</dbReference>
<feature type="disulfide bond" evidence="10">
    <location>
        <begin position="1327"/>
        <end position="1336"/>
    </location>
</feature>
<dbReference type="PROSITE" id="PS51115">
    <property type="entry name" value="LAMININ_IVA"/>
    <property type="match status" value="1"/>
</dbReference>
<dbReference type="GO" id="GO:0009887">
    <property type="term" value="P:animal organ morphogenesis"/>
    <property type="evidence" value="ECO:0007669"/>
    <property type="project" value="TreeGrafter"/>
</dbReference>
<feature type="disulfide bond" evidence="10">
    <location>
        <begin position="420"/>
        <end position="429"/>
    </location>
</feature>
<dbReference type="Gene3D" id="2.10.25.10">
    <property type="entry name" value="Laminin"/>
    <property type="match status" value="14"/>
</dbReference>
<dbReference type="FunFam" id="2.10.25.10:FF:000407">
    <property type="entry name" value="Laminin subunit alpha-3"/>
    <property type="match status" value="1"/>
</dbReference>
<dbReference type="FunFam" id="2.10.25.10:FF:000090">
    <property type="entry name" value="laminin subunit alpha"/>
    <property type="match status" value="1"/>
</dbReference>
<feature type="disulfide bond" evidence="10">
    <location>
        <begin position="865"/>
        <end position="882"/>
    </location>
</feature>
<feature type="domain" description="Laminin G" evidence="13">
    <location>
        <begin position="2417"/>
        <end position="2607"/>
    </location>
</feature>